<dbReference type="InterPro" id="IPR001387">
    <property type="entry name" value="Cro/C1-type_HTH"/>
</dbReference>
<dbReference type="CDD" id="cd00093">
    <property type="entry name" value="HTH_XRE"/>
    <property type="match status" value="1"/>
</dbReference>
<feature type="domain" description="HTH cro/C1-type" evidence="2">
    <location>
        <begin position="22"/>
        <end position="77"/>
    </location>
</feature>
<dbReference type="Pfam" id="PF10901">
    <property type="entry name" value="DUF2690"/>
    <property type="match status" value="1"/>
</dbReference>
<dbReference type="SMART" id="SM00530">
    <property type="entry name" value="HTH_XRE"/>
    <property type="match status" value="1"/>
</dbReference>
<protein>
    <recommendedName>
        <fullName evidence="2">HTH cro/C1-type domain-containing protein</fullName>
    </recommendedName>
</protein>
<evidence type="ECO:0000313" key="3">
    <source>
        <dbReference type="EMBL" id="MDP9612781.1"/>
    </source>
</evidence>
<dbReference type="InterPro" id="IPR010982">
    <property type="entry name" value="Lambda_DNA-bd_dom_sf"/>
</dbReference>
<dbReference type="RefSeq" id="WP_307111182.1">
    <property type="nucleotide sequence ID" value="NZ_JAURUE010000001.1"/>
</dbReference>
<feature type="region of interest" description="Disordered" evidence="1">
    <location>
        <begin position="283"/>
        <end position="306"/>
    </location>
</feature>
<evidence type="ECO:0000313" key="4">
    <source>
        <dbReference type="Proteomes" id="UP001234880"/>
    </source>
</evidence>
<sequence length="306" mass="32956">MTSKWAHLPDALPRAVRRLVHELREMKDRSGLSLHALAQRTTFSKSSWERYLNGKVLPPRQAVLALGDLTGAEPKRLTAMWEDAKTAWNDSCRATARATGTDTAPTLPAVHRRGSPIARLARALLTHLRSPKWAAITAATLLACAIVGVWTARDQTSGEPAPAEAGTTATAPAHRLETTCFGDSCTRKDPKQTGCAGDAWTAALTRFHGVYVELRYSDACKAAWGRISWGRPGDIAEVVTGHGETIREKVHYDTDVYTAMTEAMTPAAARACTTLTTGHHTCTPPGGTKHLTEPPNPPMPPSPSGE</sequence>
<dbReference type="SUPFAM" id="SSF47413">
    <property type="entry name" value="lambda repressor-like DNA-binding domains"/>
    <property type="match status" value="1"/>
</dbReference>
<dbReference type="Proteomes" id="UP001234880">
    <property type="component" value="Unassembled WGS sequence"/>
</dbReference>
<organism evidence="3 4">
    <name type="scientific">Streptomyces demainii</name>
    <dbReference type="NCBI Taxonomy" id="588122"/>
    <lineage>
        <taxon>Bacteria</taxon>
        <taxon>Bacillati</taxon>
        <taxon>Actinomycetota</taxon>
        <taxon>Actinomycetes</taxon>
        <taxon>Kitasatosporales</taxon>
        <taxon>Streptomycetaceae</taxon>
        <taxon>Streptomyces</taxon>
    </lineage>
</organism>
<evidence type="ECO:0000256" key="1">
    <source>
        <dbReference type="SAM" id="MobiDB-lite"/>
    </source>
</evidence>
<proteinExistence type="predicted"/>
<dbReference type="EMBL" id="JAURUE010000001">
    <property type="protein sequence ID" value="MDP9612781.1"/>
    <property type="molecule type" value="Genomic_DNA"/>
</dbReference>
<feature type="compositionally biased region" description="Pro residues" evidence="1">
    <location>
        <begin position="294"/>
        <end position="306"/>
    </location>
</feature>
<keyword evidence="4" id="KW-1185">Reference proteome</keyword>
<accession>A0ABT9KWF6</accession>
<name>A0ABT9KWF6_9ACTN</name>
<comment type="caution">
    <text evidence="3">The sequence shown here is derived from an EMBL/GenBank/DDBJ whole genome shotgun (WGS) entry which is preliminary data.</text>
</comment>
<reference evidence="3 4" key="1">
    <citation type="submission" date="2023-07" db="EMBL/GenBank/DDBJ databases">
        <title>Sequencing the genomes of 1000 actinobacteria strains.</title>
        <authorList>
            <person name="Klenk H.-P."/>
        </authorList>
    </citation>
    <scope>NUCLEOTIDE SEQUENCE [LARGE SCALE GENOMIC DNA]</scope>
    <source>
        <strain evidence="3 4">DSM 41600</strain>
    </source>
</reference>
<evidence type="ECO:0000259" key="2">
    <source>
        <dbReference type="SMART" id="SM00530"/>
    </source>
</evidence>
<dbReference type="InterPro" id="IPR021224">
    <property type="entry name" value="DUF2690"/>
</dbReference>
<gene>
    <name evidence="3" type="ORF">JOF35_005058</name>
</gene>
<dbReference type="Pfam" id="PF13560">
    <property type="entry name" value="HTH_31"/>
    <property type="match status" value="1"/>
</dbReference>